<evidence type="ECO:0000256" key="1">
    <source>
        <dbReference type="ARBA" id="ARBA00022658"/>
    </source>
</evidence>
<evidence type="ECO:0000313" key="6">
    <source>
        <dbReference type="EMBL" id="CCI42851.1"/>
    </source>
</evidence>
<dbReference type="PANTHER" id="PTHR45982">
    <property type="entry name" value="REGULATOR OF CHROMOSOME CONDENSATION"/>
    <property type="match status" value="1"/>
</dbReference>
<keyword evidence="1" id="KW-0344">Guanine-nucleotide releasing factor</keyword>
<feature type="compositionally biased region" description="Basic and acidic residues" evidence="4">
    <location>
        <begin position="11"/>
        <end position="21"/>
    </location>
</feature>
<evidence type="ECO:0000256" key="3">
    <source>
        <dbReference type="PROSITE-ProRule" id="PRU00235"/>
    </source>
</evidence>
<dbReference type="PRINTS" id="PR00633">
    <property type="entry name" value="RCCNDNSATION"/>
</dbReference>
<evidence type="ECO:0000259" key="5">
    <source>
        <dbReference type="Pfam" id="PF25390"/>
    </source>
</evidence>
<dbReference type="PANTHER" id="PTHR45982:SF1">
    <property type="entry name" value="REGULATOR OF CHROMOSOME CONDENSATION"/>
    <property type="match status" value="1"/>
</dbReference>
<dbReference type="InParanoid" id="A0A024G7L5"/>
<reference evidence="6 7" key="1">
    <citation type="submission" date="2012-05" db="EMBL/GenBank/DDBJ databases">
        <title>Recombination and specialization in a pathogen metapopulation.</title>
        <authorList>
            <person name="Gardiner A."/>
            <person name="Kemen E."/>
            <person name="Schultz-Larsen T."/>
            <person name="MacLean D."/>
            <person name="Van Oosterhout C."/>
            <person name="Jones J.D.G."/>
        </authorList>
    </citation>
    <scope>NUCLEOTIDE SEQUENCE [LARGE SCALE GENOMIC DNA]</scope>
    <source>
        <strain evidence="6 7">Ac Nc2</strain>
    </source>
</reference>
<sequence length="509" mass="55720">MKKRSRLDGGISREEYSAAEMRTDLELSHPQGENGQYPGKNDRYALSIGAKKSAHSPTMSRSQLYSRNVLALNDSFCHTLHDQLHKNPTACWEDNMREYLYFLREIKLKFASQHGKVVYLIFIERRYAYFCNFQIMTFGSGDCGQLAHGVEEDEDMIVKYPRVVQRLAKIPISFISCGGLHSAAISIDGSVYTWGCNDDGALGRDGEENFPAKVRGFGPSEEYQAIQVVAGDCHTLALTSAGKVLTWGCYKDKEGKIWCDAPNAVKAFKNKQIEPLLIHGLENISDVRCGSCFNLARTSDGSVFSWGLGEQGQLGRKADLNMKNDQDEYDTKLVFDQHLTPARVTLGTESLSDVKAMGCGAYHSLFVIGGNGYLYACGLNNYGQLGIGSTTNSSDLQLVKDLVACNVVQVEGGTHHSAVLTVSGEVYTFGRGDSGQLGMLDECTSGNYKDRPQKVLMGPETKKPFITSISCGSNHVIALSKDNEVYSWGYGDMMALAGGQHSALLAAST</sequence>
<accession>A0A024G7L5</accession>
<feature type="repeat" description="RCC1" evidence="3">
    <location>
        <begin position="133"/>
        <end position="188"/>
    </location>
</feature>
<evidence type="ECO:0000256" key="4">
    <source>
        <dbReference type="SAM" id="MobiDB-lite"/>
    </source>
</evidence>
<comment type="caution">
    <text evidence="6">The sequence shown here is derived from an EMBL/GenBank/DDBJ whole genome shotgun (WGS) entry which is preliminary data.</text>
</comment>
<dbReference type="Gene3D" id="2.130.10.30">
    <property type="entry name" value="Regulator of chromosome condensation 1/beta-lactamase-inhibitor protein II"/>
    <property type="match status" value="1"/>
</dbReference>
<feature type="repeat" description="RCC1" evidence="3">
    <location>
        <begin position="424"/>
        <end position="482"/>
    </location>
</feature>
<keyword evidence="2" id="KW-0677">Repeat</keyword>
<dbReference type="InterPro" id="IPR000408">
    <property type="entry name" value="Reg_chr_condens"/>
</dbReference>
<name>A0A024G7L5_9STRA</name>
<dbReference type="InterPro" id="IPR051553">
    <property type="entry name" value="Ran_GTPase-activating"/>
</dbReference>
<dbReference type="Pfam" id="PF25390">
    <property type="entry name" value="WD40_RLD"/>
    <property type="match status" value="1"/>
</dbReference>
<dbReference type="Proteomes" id="UP000053237">
    <property type="component" value="Unassembled WGS sequence"/>
</dbReference>
<feature type="repeat" description="RCC1" evidence="3">
    <location>
        <begin position="189"/>
        <end position="241"/>
    </location>
</feature>
<dbReference type="PROSITE" id="PS00626">
    <property type="entry name" value="RCC1_2"/>
    <property type="match status" value="1"/>
</dbReference>
<dbReference type="AlphaFoldDB" id="A0A024G7L5"/>
<feature type="repeat" description="RCC1" evidence="3">
    <location>
        <begin position="301"/>
        <end position="370"/>
    </location>
</feature>
<dbReference type="OrthoDB" id="61110at2759"/>
<feature type="repeat" description="RCC1" evidence="3">
    <location>
        <begin position="372"/>
        <end position="423"/>
    </location>
</feature>
<dbReference type="SUPFAM" id="SSF50985">
    <property type="entry name" value="RCC1/BLIP-II"/>
    <property type="match status" value="1"/>
</dbReference>
<evidence type="ECO:0000256" key="2">
    <source>
        <dbReference type="ARBA" id="ARBA00022737"/>
    </source>
</evidence>
<dbReference type="PROSITE" id="PS50012">
    <property type="entry name" value="RCC1_3"/>
    <property type="match status" value="6"/>
</dbReference>
<dbReference type="InterPro" id="IPR058923">
    <property type="entry name" value="RCC1-like_dom"/>
</dbReference>
<organism evidence="6 7">
    <name type="scientific">Albugo candida</name>
    <dbReference type="NCBI Taxonomy" id="65357"/>
    <lineage>
        <taxon>Eukaryota</taxon>
        <taxon>Sar</taxon>
        <taxon>Stramenopiles</taxon>
        <taxon>Oomycota</taxon>
        <taxon>Peronosporomycetes</taxon>
        <taxon>Albuginales</taxon>
        <taxon>Albuginaceae</taxon>
        <taxon>Albugo</taxon>
    </lineage>
</organism>
<dbReference type="InterPro" id="IPR009091">
    <property type="entry name" value="RCC1/BLIP-II"/>
</dbReference>
<dbReference type="EMBL" id="CAIX01000040">
    <property type="protein sequence ID" value="CCI42851.1"/>
    <property type="molecule type" value="Genomic_DNA"/>
</dbReference>
<keyword evidence="7" id="KW-1185">Reference proteome</keyword>
<gene>
    <name evidence="6" type="ORF">BN9_036350</name>
</gene>
<evidence type="ECO:0000313" key="7">
    <source>
        <dbReference type="Proteomes" id="UP000053237"/>
    </source>
</evidence>
<proteinExistence type="predicted"/>
<dbReference type="STRING" id="65357.A0A024G7L5"/>
<feature type="region of interest" description="Disordered" evidence="4">
    <location>
        <begin position="1"/>
        <end position="21"/>
    </location>
</feature>
<protein>
    <recommendedName>
        <fullName evidence="5">RCC1-like domain-containing protein</fullName>
    </recommendedName>
</protein>
<feature type="domain" description="RCC1-like" evidence="5">
    <location>
        <begin position="135"/>
        <end position="500"/>
    </location>
</feature>
<feature type="repeat" description="RCC1" evidence="3">
    <location>
        <begin position="242"/>
        <end position="300"/>
    </location>
</feature>